<keyword evidence="1" id="KW-0723">Serine/threonine-protein kinase</keyword>
<reference evidence="9" key="1">
    <citation type="submission" date="2016-11" db="UniProtKB">
        <authorList>
            <consortium name="WormBaseParasite"/>
        </authorList>
    </citation>
    <scope>IDENTIFICATION</scope>
</reference>
<dbReference type="GO" id="GO:0043065">
    <property type="term" value="P:positive regulation of apoptotic process"/>
    <property type="evidence" value="ECO:0007669"/>
    <property type="project" value="TreeGrafter"/>
</dbReference>
<dbReference type="GO" id="GO:0004674">
    <property type="term" value="F:protein serine/threonine kinase activity"/>
    <property type="evidence" value="ECO:0007669"/>
    <property type="project" value="UniProtKB-KW"/>
</dbReference>
<sequence length="528" mass="59925">MVYECIVDLANGTLLDTLVHPGVAVADPTGRDRERMVQAFVRQLLLALQSMHEKRIAHLDLRPETILLQDSKLKLANFGQAKRLLRGMVTGTIQGSPEFVSPEIVRGYPLTLATDLWSVGTLTYVLLTGISPFHGDNDNETLNNVDKCNYSVSGDEWGPFSTDAADFVKNLLKEVPADRMTCEEALQHSWLVSPDLKDAQLSADGLREFKYKHKWLVPSVTTAHLQRAQLGGENSTRPVEIYDYLRVKERPATTSEEVARKRKERPPVINDKGIPTDPWVRLEGRDWRNHGKGESKFLVDQNGKQIDWKRVPLDQFEDLARIPHDSFGRPINLNHQRNFVDQFGKPLTKQEELIQPQQRGPVQIDQFGRTIRGQHRPQDRARPPPDYNMLEKKKLIPQEKGETPSKKEERIPKDIISNEELFAQVPLRMIRGERRDIEEEIANRILSDISEEGSVAGSLASLDDFEAANSIKQYRDAHQKSSLSRSTTPHAESDASTPTISPVNTVKESRIFFSESVMEELPLRDKEV</sequence>
<dbReference type="SUPFAM" id="SSF56112">
    <property type="entry name" value="Protein kinase-like (PK-like)"/>
    <property type="match status" value="1"/>
</dbReference>
<evidence type="ECO:0000256" key="4">
    <source>
        <dbReference type="ARBA" id="ARBA00022777"/>
    </source>
</evidence>
<dbReference type="PROSITE" id="PS50011">
    <property type="entry name" value="PROTEIN_KINASE_DOM"/>
    <property type="match status" value="1"/>
</dbReference>
<feature type="region of interest" description="Disordered" evidence="6">
    <location>
        <begin position="255"/>
        <end position="275"/>
    </location>
</feature>
<keyword evidence="4" id="KW-0418">Kinase</keyword>
<dbReference type="Gene3D" id="1.10.510.10">
    <property type="entry name" value="Transferase(Phosphotransferase) domain 1"/>
    <property type="match status" value="1"/>
</dbReference>
<proteinExistence type="predicted"/>
<keyword evidence="8" id="KW-1185">Reference proteome</keyword>
<evidence type="ECO:0000256" key="1">
    <source>
        <dbReference type="ARBA" id="ARBA00022527"/>
    </source>
</evidence>
<feature type="compositionally biased region" description="Polar residues" evidence="6">
    <location>
        <begin position="480"/>
        <end position="502"/>
    </location>
</feature>
<feature type="compositionally biased region" description="Basic and acidic residues" evidence="6">
    <location>
        <begin position="376"/>
        <end position="408"/>
    </location>
</feature>
<dbReference type="PANTHER" id="PTHR24342">
    <property type="entry name" value="SERINE/THREONINE-PROTEIN KINASE 17"/>
    <property type="match status" value="1"/>
</dbReference>
<dbReference type="WBParaSite" id="Hba_16949">
    <property type="protein sequence ID" value="Hba_16949"/>
    <property type="gene ID" value="Hba_16949"/>
</dbReference>
<feature type="region of interest" description="Disordered" evidence="6">
    <location>
        <begin position="474"/>
        <end position="502"/>
    </location>
</feature>
<keyword evidence="5" id="KW-0067">ATP-binding</keyword>
<evidence type="ECO:0000256" key="3">
    <source>
        <dbReference type="ARBA" id="ARBA00022741"/>
    </source>
</evidence>
<evidence type="ECO:0000256" key="6">
    <source>
        <dbReference type="SAM" id="MobiDB-lite"/>
    </source>
</evidence>
<feature type="region of interest" description="Disordered" evidence="6">
    <location>
        <begin position="368"/>
        <end position="408"/>
    </location>
</feature>
<dbReference type="InterPro" id="IPR000719">
    <property type="entry name" value="Prot_kinase_dom"/>
</dbReference>
<organism evidence="8 9">
    <name type="scientific">Heterorhabditis bacteriophora</name>
    <name type="common">Entomopathogenic nematode worm</name>
    <dbReference type="NCBI Taxonomy" id="37862"/>
    <lineage>
        <taxon>Eukaryota</taxon>
        <taxon>Metazoa</taxon>
        <taxon>Ecdysozoa</taxon>
        <taxon>Nematoda</taxon>
        <taxon>Chromadorea</taxon>
        <taxon>Rhabditida</taxon>
        <taxon>Rhabditina</taxon>
        <taxon>Rhabditomorpha</taxon>
        <taxon>Strongyloidea</taxon>
        <taxon>Heterorhabditidae</taxon>
        <taxon>Heterorhabditis</taxon>
    </lineage>
</organism>
<dbReference type="PANTHER" id="PTHR24342:SF21">
    <property type="entry name" value="TRIO RHO GUANINE NUCLEOTIDE EXCHANGE FACTOR"/>
    <property type="match status" value="1"/>
</dbReference>
<evidence type="ECO:0000313" key="8">
    <source>
        <dbReference type="Proteomes" id="UP000095283"/>
    </source>
</evidence>
<keyword evidence="2" id="KW-0808">Transferase</keyword>
<evidence type="ECO:0000256" key="2">
    <source>
        <dbReference type="ARBA" id="ARBA00022679"/>
    </source>
</evidence>
<dbReference type="GO" id="GO:0005524">
    <property type="term" value="F:ATP binding"/>
    <property type="evidence" value="ECO:0007669"/>
    <property type="project" value="UniProtKB-KW"/>
</dbReference>
<dbReference type="SMART" id="SM00220">
    <property type="entry name" value="S_TKc"/>
    <property type="match status" value="1"/>
</dbReference>
<dbReference type="InterPro" id="IPR011009">
    <property type="entry name" value="Kinase-like_dom_sf"/>
</dbReference>
<evidence type="ECO:0000256" key="5">
    <source>
        <dbReference type="ARBA" id="ARBA00022840"/>
    </source>
</evidence>
<name>A0A1I7XI01_HETBA</name>
<evidence type="ECO:0000259" key="7">
    <source>
        <dbReference type="PROSITE" id="PS50011"/>
    </source>
</evidence>
<dbReference type="GO" id="GO:0005634">
    <property type="term" value="C:nucleus"/>
    <property type="evidence" value="ECO:0007669"/>
    <property type="project" value="TreeGrafter"/>
</dbReference>
<protein>
    <submittedName>
        <fullName evidence="9">Protein kinase domain-containing protein</fullName>
    </submittedName>
</protein>
<dbReference type="Proteomes" id="UP000095283">
    <property type="component" value="Unplaced"/>
</dbReference>
<dbReference type="Pfam" id="PF00069">
    <property type="entry name" value="Pkinase"/>
    <property type="match status" value="1"/>
</dbReference>
<evidence type="ECO:0000313" key="9">
    <source>
        <dbReference type="WBParaSite" id="Hba_16949"/>
    </source>
</evidence>
<dbReference type="GO" id="GO:0035556">
    <property type="term" value="P:intracellular signal transduction"/>
    <property type="evidence" value="ECO:0007669"/>
    <property type="project" value="TreeGrafter"/>
</dbReference>
<feature type="domain" description="Protein kinase" evidence="7">
    <location>
        <begin position="1"/>
        <end position="191"/>
    </location>
</feature>
<keyword evidence="3" id="KW-0547">Nucleotide-binding</keyword>
<accession>A0A1I7XI01</accession>
<dbReference type="AlphaFoldDB" id="A0A1I7XI01"/>